<evidence type="ECO:0000256" key="3">
    <source>
        <dbReference type="ARBA" id="ARBA00022617"/>
    </source>
</evidence>
<dbReference type="Pfam" id="PF00067">
    <property type="entry name" value="p450"/>
    <property type="match status" value="1"/>
</dbReference>
<keyword evidence="6" id="KW-0408">Iron</keyword>
<keyword evidence="9" id="KW-1185">Reference proteome</keyword>
<dbReference type="PANTHER" id="PTHR24286">
    <property type="entry name" value="CYTOCHROME P450 26"/>
    <property type="match status" value="1"/>
</dbReference>
<dbReference type="EMBL" id="JBHUFZ010000007">
    <property type="protein sequence ID" value="MFD1889136.1"/>
    <property type="molecule type" value="Genomic_DNA"/>
</dbReference>
<dbReference type="PRINTS" id="PR00463">
    <property type="entry name" value="EP450I"/>
</dbReference>
<dbReference type="InterPro" id="IPR036396">
    <property type="entry name" value="Cyt_P450_sf"/>
</dbReference>
<evidence type="ECO:0000256" key="2">
    <source>
        <dbReference type="ARBA" id="ARBA00010617"/>
    </source>
</evidence>
<dbReference type="PANTHER" id="PTHR24286:SF24">
    <property type="entry name" value="LANOSTEROL 14-ALPHA DEMETHYLASE"/>
    <property type="match status" value="1"/>
</dbReference>
<dbReference type="Proteomes" id="UP001597326">
    <property type="component" value="Unassembled WGS sequence"/>
</dbReference>
<organism evidence="8 9">
    <name type="scientific">Luteococcus peritonei</name>
    <dbReference type="NCBI Taxonomy" id="88874"/>
    <lineage>
        <taxon>Bacteria</taxon>
        <taxon>Bacillati</taxon>
        <taxon>Actinomycetota</taxon>
        <taxon>Actinomycetes</taxon>
        <taxon>Propionibacteriales</taxon>
        <taxon>Propionibacteriaceae</taxon>
        <taxon>Luteococcus</taxon>
    </lineage>
</organism>
<gene>
    <name evidence="8" type="ORF">ACFSCS_02915</name>
</gene>
<dbReference type="SUPFAM" id="SSF48264">
    <property type="entry name" value="Cytochrome P450"/>
    <property type="match status" value="1"/>
</dbReference>
<evidence type="ECO:0000256" key="1">
    <source>
        <dbReference type="ARBA" id="ARBA00001971"/>
    </source>
</evidence>
<reference evidence="9" key="1">
    <citation type="journal article" date="2019" name="Int. J. Syst. Evol. Microbiol.">
        <title>The Global Catalogue of Microorganisms (GCM) 10K type strain sequencing project: providing services to taxonomists for standard genome sequencing and annotation.</title>
        <authorList>
            <consortium name="The Broad Institute Genomics Platform"/>
            <consortium name="The Broad Institute Genome Sequencing Center for Infectious Disease"/>
            <person name="Wu L."/>
            <person name="Ma J."/>
        </authorList>
    </citation>
    <scope>NUCLEOTIDE SEQUENCE [LARGE SCALE GENOMIC DNA]</scope>
    <source>
        <strain evidence="9">CAIM 431</strain>
    </source>
</reference>
<dbReference type="InterPro" id="IPR002401">
    <property type="entry name" value="Cyt_P450_E_grp-I"/>
</dbReference>
<evidence type="ECO:0000313" key="8">
    <source>
        <dbReference type="EMBL" id="MFD1889136.1"/>
    </source>
</evidence>
<evidence type="ECO:0000256" key="6">
    <source>
        <dbReference type="ARBA" id="ARBA00023004"/>
    </source>
</evidence>
<proteinExistence type="inferred from homology"/>
<comment type="cofactor">
    <cofactor evidence="1">
        <name>heme</name>
        <dbReference type="ChEBI" id="CHEBI:30413"/>
    </cofactor>
</comment>
<protein>
    <submittedName>
        <fullName evidence="8">Cytochrome P450</fullName>
    </submittedName>
</protein>
<name>A0ABW4RS38_9ACTN</name>
<evidence type="ECO:0000256" key="4">
    <source>
        <dbReference type="ARBA" id="ARBA00022723"/>
    </source>
</evidence>
<dbReference type="Gene3D" id="1.10.630.10">
    <property type="entry name" value="Cytochrome P450"/>
    <property type="match status" value="1"/>
</dbReference>
<comment type="similarity">
    <text evidence="2">Belongs to the cytochrome P450 family.</text>
</comment>
<keyword evidence="7" id="KW-0503">Monooxygenase</keyword>
<comment type="caution">
    <text evidence="8">The sequence shown here is derived from an EMBL/GenBank/DDBJ whole genome shotgun (WGS) entry which is preliminary data.</text>
</comment>
<dbReference type="InterPro" id="IPR001128">
    <property type="entry name" value="Cyt_P450"/>
</dbReference>
<keyword evidence="3" id="KW-0349">Heme</keyword>
<keyword evidence="4" id="KW-0479">Metal-binding</keyword>
<dbReference type="RefSeq" id="WP_343873930.1">
    <property type="nucleotide sequence ID" value="NZ_BAAAIX010000021.1"/>
</dbReference>
<evidence type="ECO:0000313" key="9">
    <source>
        <dbReference type="Proteomes" id="UP001597326"/>
    </source>
</evidence>
<sequence length="426" mass="46943">MSLSTTVARWGDQSLSFLRDGYLFQERARRAQGRDAGDPRPLALRLLGRPALLVRGAAGVELFYDDDLMKRHGAMPVAVQGPLFGEGAVHTLDDEAHRARKAQFIAIAYDDAQVERFKPILAAEVEKMMIELAAKPSNVYDATVLAYGRAALRWAGVPGDDAELDPWAIRLGEIVDGFGKLSPAHAKAWLNRRRCDEWYQSLVERTRSGEITPAPETALARWAAFTDHEGRQLDAKTAGVELQNSTRPTIAVARFAAFAARALVVHPEYRQRIADEVAEREGLLDGPFAIAFAQEVRRVFPFVPMLPAFARKDFTYQGQQVRAGQRVLLDVLGTNTDPSEWDEARRFNPDRFLGVDGEQVAAFIPQGGSSVHTGHRCPGEKIAVTCLSATVSALSRPGVELEQGGLEFSWTTMPTRPESGVRVRIA</sequence>
<keyword evidence="5" id="KW-0560">Oxidoreductase</keyword>
<evidence type="ECO:0000256" key="7">
    <source>
        <dbReference type="ARBA" id="ARBA00023033"/>
    </source>
</evidence>
<accession>A0ABW4RS38</accession>
<evidence type="ECO:0000256" key="5">
    <source>
        <dbReference type="ARBA" id="ARBA00023002"/>
    </source>
</evidence>